<gene>
    <name evidence="4" type="ORF">ERS852397_01101</name>
</gene>
<feature type="compositionally biased region" description="Gly residues" evidence="1">
    <location>
        <begin position="964"/>
        <end position="976"/>
    </location>
</feature>
<dbReference type="STRING" id="338188.ERS852397_01101"/>
<evidence type="ECO:0000313" key="5">
    <source>
        <dbReference type="Proteomes" id="UP000095517"/>
    </source>
</evidence>
<sequence length="976" mass="109685">MKRFSVGLVLLLLSTFSIFAQNKVITVSGRVVESDSKEPAAQATVQLLSLPDSAYAAGIASNNQGWFTLPKVKAGKYLLKVSYIGFLTKYVPLHLYANMTEKRVGTIALESDAVMLKEAVITAEAPQVTVKEDTLEYNSSAYRTPEGAMLEELVKKLPGAEIDDEGNVKINGKEVKKIMVDGKEFFGGDVKTGLKNLPVNMIDKLKTYDKKSDLARVTGIDDGEEETVLDLKVKKGMNQGWFGNASAAVGTEDRYGSNLMLNRFVDNSQFSLIGSANNVNDQGFSGGGGPRFRNSNGLTATKMLGVNFASQSEKLELGGSARYNFSDRDALSTNYSERFLQNGNSYSNSNSKNRSKNTNFKADFRLEWKPDTLTNIIFRPNFSYGKSDSYSKSESGTFKSDPFNLVSNPNDFLDKSIWNTTDDPLDDIRVNASNSESSTESNSLSANASLQVNRRLNNQGRNITFRGTFSYGDNDSEQFSESLTRYFDTAAGKSDDERKQYITSPTQNYDYTAELTYNEPVAKATFLQFRYKFQYKYSESDRSTYSLLPDADKGQDWIWNYGDGLPEGYESNKDMSLSKYAQYKYYNHDINAGLNIIREKYRLNFGVSLQPQNTTLTYRKDDVDTIVKRKVFNFAPNIDFRYRFSKVSQLRFTYRGRASQPSMENLLDIEDNSNPLNVRRGNPGLKPSFSHSMRLFYNTYNGDKQRGMMAHAFLNMTQNSITNSTTYNQTTGGVTVKPENINGNWNAMGMFGFNTALKDKRFTINSFSLVNYTNAVAYLYNESTQVNDKNTSTTLTLGENLNGTFRNDWFEFTINGSINYNFERNELRPENNQEPYTFGYGASTNISLPWSMTLSTNITNNARRGYRDASMNKNELIWNAQIAQNFLKGNAATISLEIYDILRQQSNISRSLTADMRSVSEYNGINSYCMLRFSYRLNVFGNKGARGNMRQGGFDGGGHRGPRGPHGGGPGRMMRF</sequence>
<feature type="region of interest" description="Disordered" evidence="1">
    <location>
        <begin position="429"/>
        <end position="448"/>
    </location>
</feature>
<dbReference type="Pfam" id="PF13620">
    <property type="entry name" value="CarboxypepD_reg"/>
    <property type="match status" value="1"/>
</dbReference>
<dbReference type="Pfam" id="PF14905">
    <property type="entry name" value="OMP_b-brl_3"/>
    <property type="match status" value="1"/>
</dbReference>
<dbReference type="RefSeq" id="WP_007749249.1">
    <property type="nucleotide sequence ID" value="NZ_CABIXA010000005.1"/>
</dbReference>
<evidence type="ECO:0000313" key="4">
    <source>
        <dbReference type="EMBL" id="CUN95494.1"/>
    </source>
</evidence>
<dbReference type="EMBL" id="CYZH01000005">
    <property type="protein sequence ID" value="CUN95494.1"/>
    <property type="molecule type" value="Genomic_DNA"/>
</dbReference>
<evidence type="ECO:0000259" key="3">
    <source>
        <dbReference type="Pfam" id="PF14905"/>
    </source>
</evidence>
<dbReference type="GeneID" id="92989694"/>
<dbReference type="InterPro" id="IPR041700">
    <property type="entry name" value="OMP_b-brl_3"/>
</dbReference>
<protein>
    <submittedName>
        <fullName evidence="4">TonB-dependent receptor</fullName>
    </submittedName>
</protein>
<feature type="region of interest" description="Disordered" evidence="1">
    <location>
        <begin position="953"/>
        <end position="976"/>
    </location>
</feature>
<feature type="chain" id="PRO_5008018130" evidence="2">
    <location>
        <begin position="21"/>
        <end position="976"/>
    </location>
</feature>
<keyword evidence="2" id="KW-0732">Signal</keyword>
<dbReference type="SUPFAM" id="SSF56935">
    <property type="entry name" value="Porins"/>
    <property type="match status" value="1"/>
</dbReference>
<feature type="signal peptide" evidence="2">
    <location>
        <begin position="1"/>
        <end position="20"/>
    </location>
</feature>
<organism evidence="4 5">
    <name type="scientific">Bacteroides finegoldii</name>
    <dbReference type="NCBI Taxonomy" id="338188"/>
    <lineage>
        <taxon>Bacteria</taxon>
        <taxon>Pseudomonadati</taxon>
        <taxon>Bacteroidota</taxon>
        <taxon>Bacteroidia</taxon>
        <taxon>Bacteroidales</taxon>
        <taxon>Bacteroidaceae</taxon>
        <taxon>Bacteroides</taxon>
    </lineage>
</organism>
<feature type="compositionally biased region" description="Low complexity" evidence="1">
    <location>
        <begin position="431"/>
        <end position="448"/>
    </location>
</feature>
<accession>A0A174B463</accession>
<dbReference type="Proteomes" id="UP000095517">
    <property type="component" value="Unassembled WGS sequence"/>
</dbReference>
<dbReference type="Gene3D" id="2.60.40.1120">
    <property type="entry name" value="Carboxypeptidase-like, regulatory domain"/>
    <property type="match status" value="1"/>
</dbReference>
<feature type="domain" description="Outer membrane protein beta-barrel" evidence="3">
    <location>
        <begin position="455"/>
        <end position="807"/>
    </location>
</feature>
<evidence type="ECO:0000256" key="2">
    <source>
        <dbReference type="SAM" id="SignalP"/>
    </source>
</evidence>
<name>A0A174B463_9BACE</name>
<dbReference type="InterPro" id="IPR008969">
    <property type="entry name" value="CarboxyPept-like_regulatory"/>
</dbReference>
<reference evidence="4 5" key="1">
    <citation type="submission" date="2015-09" db="EMBL/GenBank/DDBJ databases">
        <authorList>
            <consortium name="Pathogen Informatics"/>
        </authorList>
    </citation>
    <scope>NUCLEOTIDE SEQUENCE [LARGE SCALE GENOMIC DNA]</scope>
    <source>
        <strain evidence="4 5">2789STDY5608840</strain>
    </source>
</reference>
<dbReference type="SUPFAM" id="SSF49464">
    <property type="entry name" value="Carboxypeptidase regulatory domain-like"/>
    <property type="match status" value="1"/>
</dbReference>
<evidence type="ECO:0000256" key="1">
    <source>
        <dbReference type="SAM" id="MobiDB-lite"/>
    </source>
</evidence>
<proteinExistence type="predicted"/>
<keyword evidence="4" id="KW-0675">Receptor</keyword>
<dbReference type="AlphaFoldDB" id="A0A174B463"/>